<evidence type="ECO:0000256" key="4">
    <source>
        <dbReference type="ARBA" id="ARBA00022832"/>
    </source>
</evidence>
<dbReference type="Gene3D" id="3.30.559.10">
    <property type="entry name" value="Chloramphenicol acetyltransferase-like domain"/>
    <property type="match status" value="1"/>
</dbReference>
<sequence>MGDGAGTFANQGKLPKLPLPELEATCDKYLRTVQPLLTEHEFEATKACVAEFAAGDGVGMHEALCEYRDKVDNYIEEFWDKGYLEYDAPLVLNVNPIFVLEDDPTPSRNSQVARASSLLLSSIKFVRALRQGTLSPDMARTTPLCMSQFAHLFSSARVPVFEDAATATATAAAQEEEQHAGEGGADNAAPASQDEGESRASQPKYLRDRVVTYEGARHVVVMCRGQFYYFDVVWPDGTVAITEREICKNLERILVDAKKKSVDEQARDAVGVLTAEERHVWATTRRQLEQLSRNNERTLRVIDSALFVLCLDHTPTTNVDEIAANVLHGTYEIDDCGRQTGSCINRWYDKLQIVVTATGNAGVNFEHSAVDGHTVLRFASDVFTDTVIRFAQTISGPRVHSFISEGALACKAGRSEAPHTHKDAATLASTMRRPETRPRKLEFDLGERERHEISFAERRLSDLIQQNEVCCLEFTGYGKQYIVQNSMSPDAFVQLAIQSAYHEMYGRVVNTYESVQTKAFLHGRTEAARSATLEAAAFVRLWKRKGTEVHKRVEALRAAIKTHSQVTREASQGMGVDRHLLAMKMLFEKQHPGEPLPAIFRDKAWSVLSTNVLSTSNCGNPSLRFFGFGPVTPQGFGVGYIIKDEAIHFCVTSKHRQTDRFIKTLRHYLGEVQDALLSLEPSYNTARSMEISRSTEEDDQGYGFFGDDLNEYRSHADSGVGHAF</sequence>
<evidence type="ECO:0000256" key="5">
    <source>
        <dbReference type="ARBA" id="ARBA00023098"/>
    </source>
</evidence>
<evidence type="ECO:0000313" key="9">
    <source>
        <dbReference type="EMBL" id="CAK9034433.1"/>
    </source>
</evidence>
<feature type="domain" description="Choline/carnitine acyltransferase" evidence="8">
    <location>
        <begin position="17"/>
        <end position="666"/>
    </location>
</feature>
<comment type="caution">
    <text evidence="9">The sequence shown here is derived from an EMBL/GenBank/DDBJ whole genome shotgun (WGS) entry which is preliminary data.</text>
</comment>
<dbReference type="EMBL" id="CAXAMM010014680">
    <property type="protein sequence ID" value="CAK9034433.1"/>
    <property type="molecule type" value="Genomic_DNA"/>
</dbReference>
<evidence type="ECO:0000256" key="6">
    <source>
        <dbReference type="ARBA" id="ARBA00023315"/>
    </source>
</evidence>
<dbReference type="InterPro" id="IPR023213">
    <property type="entry name" value="CAT-like_dom_sf"/>
</dbReference>
<dbReference type="PANTHER" id="PTHR22589">
    <property type="entry name" value="CARNITINE O-ACYLTRANSFERASE"/>
    <property type="match status" value="1"/>
</dbReference>
<dbReference type="InterPro" id="IPR039551">
    <property type="entry name" value="Cho/carn_acyl_trans"/>
</dbReference>
<name>A0ABP0L656_9DINO</name>
<keyword evidence="4" id="KW-0276">Fatty acid metabolism</keyword>
<reference evidence="9 10" key="1">
    <citation type="submission" date="2024-02" db="EMBL/GenBank/DDBJ databases">
        <authorList>
            <person name="Chen Y."/>
            <person name="Shah S."/>
            <person name="Dougan E. K."/>
            <person name="Thang M."/>
            <person name="Chan C."/>
        </authorList>
    </citation>
    <scope>NUCLEOTIDE SEQUENCE [LARGE SCALE GENOMIC DNA]</scope>
</reference>
<keyword evidence="5" id="KW-0443">Lipid metabolism</keyword>
<dbReference type="Pfam" id="PF00755">
    <property type="entry name" value="Carn_acyltransf"/>
    <property type="match status" value="1"/>
</dbReference>
<dbReference type="Gene3D" id="3.30.559.70">
    <property type="entry name" value="Choline/Carnitine o-acyltransferase, domain 2"/>
    <property type="match status" value="2"/>
</dbReference>
<accession>A0ABP0L656</accession>
<dbReference type="Gene3D" id="1.10.275.20">
    <property type="entry name" value="Choline/Carnitine o-acyltransferase"/>
    <property type="match status" value="1"/>
</dbReference>
<evidence type="ECO:0000256" key="1">
    <source>
        <dbReference type="ARBA" id="ARBA00005232"/>
    </source>
</evidence>
<proteinExistence type="inferred from homology"/>
<evidence type="ECO:0000256" key="7">
    <source>
        <dbReference type="SAM" id="MobiDB-lite"/>
    </source>
</evidence>
<evidence type="ECO:0000259" key="8">
    <source>
        <dbReference type="Pfam" id="PF00755"/>
    </source>
</evidence>
<keyword evidence="3" id="KW-0808">Transferase</keyword>
<dbReference type="Proteomes" id="UP001642464">
    <property type="component" value="Unassembled WGS sequence"/>
</dbReference>
<gene>
    <name evidence="9" type="ORF">SCF082_LOCUS20857</name>
</gene>
<evidence type="ECO:0000313" key="10">
    <source>
        <dbReference type="Proteomes" id="UP001642464"/>
    </source>
</evidence>
<dbReference type="SUPFAM" id="SSF52777">
    <property type="entry name" value="CoA-dependent acyltransferases"/>
    <property type="match status" value="2"/>
</dbReference>
<dbReference type="InterPro" id="IPR000542">
    <property type="entry name" value="Carn_acyl_trans"/>
</dbReference>
<dbReference type="InterPro" id="IPR042231">
    <property type="entry name" value="Cho/carn_acyl_trans_2"/>
</dbReference>
<dbReference type="PANTHER" id="PTHR22589:SF29">
    <property type="entry name" value="MITOCHONDRIAL CARNITINE O-ACETYLTRANSFERASE-RELATED"/>
    <property type="match status" value="1"/>
</dbReference>
<dbReference type="InterPro" id="IPR042572">
    <property type="entry name" value="Carn_acyl_trans_N"/>
</dbReference>
<evidence type="ECO:0000256" key="3">
    <source>
        <dbReference type="ARBA" id="ARBA00022679"/>
    </source>
</evidence>
<protein>
    <submittedName>
        <fullName evidence="9">Mitochondrial carnitine O-acetyltransferase</fullName>
    </submittedName>
</protein>
<keyword evidence="6" id="KW-0012">Acyltransferase</keyword>
<evidence type="ECO:0000256" key="2">
    <source>
        <dbReference type="ARBA" id="ARBA00022448"/>
    </source>
</evidence>
<comment type="similarity">
    <text evidence="1">Belongs to the carnitine/choline acetyltransferase family.</text>
</comment>
<keyword evidence="2" id="KW-0813">Transport</keyword>
<keyword evidence="10" id="KW-1185">Reference proteome</keyword>
<feature type="region of interest" description="Disordered" evidence="7">
    <location>
        <begin position="168"/>
        <end position="203"/>
    </location>
</feature>
<organism evidence="9 10">
    <name type="scientific">Durusdinium trenchii</name>
    <dbReference type="NCBI Taxonomy" id="1381693"/>
    <lineage>
        <taxon>Eukaryota</taxon>
        <taxon>Sar</taxon>
        <taxon>Alveolata</taxon>
        <taxon>Dinophyceae</taxon>
        <taxon>Suessiales</taxon>
        <taxon>Symbiodiniaceae</taxon>
        <taxon>Durusdinium</taxon>
    </lineage>
</organism>